<feature type="binding site" evidence="5">
    <location>
        <begin position="51"/>
        <end position="52"/>
    </location>
    <ligand>
        <name>phosphate</name>
        <dbReference type="ChEBI" id="CHEBI:43474"/>
    </ligand>
</feature>
<feature type="site" description="Important for substrate specificity" evidence="5">
    <location>
        <position position="166"/>
    </location>
</feature>
<feature type="binding site" evidence="5">
    <location>
        <position position="10"/>
    </location>
    <ligand>
        <name>phosphate</name>
        <dbReference type="ChEBI" id="CHEBI:43474"/>
    </ligand>
</feature>
<dbReference type="SUPFAM" id="SSF53167">
    <property type="entry name" value="Purine and uridine phosphorylases"/>
    <property type="match status" value="1"/>
</dbReference>
<protein>
    <recommendedName>
        <fullName evidence="5">Probable 6-oxopurine nucleoside phosphorylase</fullName>
        <ecNumber evidence="5">2.4.2.1</ecNumber>
    </recommendedName>
    <alternativeName>
        <fullName evidence="5">Purine nucleoside phosphorylase</fullName>
        <shortName evidence="5">PNP</shortName>
    </alternativeName>
</protein>
<gene>
    <name evidence="7" type="ORF">AKJ49_00705</name>
</gene>
<keyword evidence="8" id="KW-1185">Reference proteome</keyword>
<comment type="miscellaneous">
    <text evidence="5">Although this enzyme belongs to the family of MTA phosphorylases based on sequence homology, it has been shown that conserved amino acid substitutions in the substrate binding pocket convert the substrate specificity of this enzyme from 6-aminopurines to 6-oxopurines.</text>
</comment>
<comment type="similarity">
    <text evidence="5">Belongs to the PNP/MTAP phosphorylase family. MTAP subfamily.</text>
</comment>
<dbReference type="NCBIfam" id="TIGR01694">
    <property type="entry name" value="MTAP"/>
    <property type="match status" value="1"/>
</dbReference>
<dbReference type="EMBL" id="LHYC01000013">
    <property type="protein sequence ID" value="KXB05469.1"/>
    <property type="molecule type" value="Genomic_DNA"/>
</dbReference>
<evidence type="ECO:0000256" key="5">
    <source>
        <dbReference type="HAMAP-Rule" id="MF_01963"/>
    </source>
</evidence>
<dbReference type="GO" id="GO:0005829">
    <property type="term" value="C:cytosol"/>
    <property type="evidence" value="ECO:0007669"/>
    <property type="project" value="TreeGrafter"/>
</dbReference>
<keyword evidence="1 5" id="KW-0328">Glycosyltransferase</keyword>
<dbReference type="GO" id="GO:0006166">
    <property type="term" value="P:purine ribonucleoside salvage"/>
    <property type="evidence" value="ECO:0007669"/>
    <property type="project" value="UniProtKB-UniRule"/>
</dbReference>
<dbReference type="Proteomes" id="UP000070549">
    <property type="component" value="Unassembled WGS sequence"/>
</dbReference>
<dbReference type="InterPro" id="IPR035994">
    <property type="entry name" value="Nucleoside_phosphorylase_sf"/>
</dbReference>
<keyword evidence="2 5" id="KW-0808">Transferase</keyword>
<dbReference type="NCBIfam" id="NF006599">
    <property type="entry name" value="PRK09136.1"/>
    <property type="match status" value="1"/>
</dbReference>
<dbReference type="GO" id="GO:0017061">
    <property type="term" value="F:S-methyl-5-thioadenosine phosphorylase activity"/>
    <property type="evidence" value="ECO:0007669"/>
    <property type="project" value="InterPro"/>
</dbReference>
<dbReference type="CDD" id="cd09010">
    <property type="entry name" value="MTAP_SsMTAPII_like_MTIP"/>
    <property type="match status" value="1"/>
</dbReference>
<accession>A0A133VGA2</accession>
<evidence type="ECO:0000256" key="3">
    <source>
        <dbReference type="ARBA" id="ARBA00022726"/>
    </source>
</evidence>
<reference evidence="7 8" key="1">
    <citation type="journal article" date="2016" name="Sci. Rep.">
        <title>Metabolic traits of an uncultured archaeal lineage -MSBL1- from brine pools of the Red Sea.</title>
        <authorList>
            <person name="Mwirichia R."/>
            <person name="Alam I."/>
            <person name="Rashid M."/>
            <person name="Vinu M."/>
            <person name="Ba-Alawi W."/>
            <person name="Anthony Kamau A."/>
            <person name="Kamanda Ngugi D."/>
            <person name="Goker M."/>
            <person name="Klenk H.P."/>
            <person name="Bajic V."/>
            <person name="Stingl U."/>
        </authorList>
    </citation>
    <scope>NUCLEOTIDE SEQUENCE [LARGE SCALE GENOMIC DNA]</scope>
    <source>
        <strain evidence="7">SCGC-AAA382A03</strain>
    </source>
</reference>
<organism evidence="7 8">
    <name type="scientific">candidate division MSBL1 archaeon SCGC-AAA382A03</name>
    <dbReference type="NCBI Taxonomy" id="1698278"/>
    <lineage>
        <taxon>Archaea</taxon>
        <taxon>Methanobacteriati</taxon>
        <taxon>Methanobacteriota</taxon>
        <taxon>candidate division MSBL1</taxon>
    </lineage>
</organism>
<dbReference type="EC" id="2.4.2.1" evidence="5"/>
<dbReference type="InterPro" id="IPR010044">
    <property type="entry name" value="MTAP"/>
</dbReference>
<dbReference type="GO" id="GO:0019509">
    <property type="term" value="P:L-methionine salvage from methylthioadenosine"/>
    <property type="evidence" value="ECO:0007669"/>
    <property type="project" value="TreeGrafter"/>
</dbReference>
<name>A0A133VGA2_9EURY</name>
<evidence type="ECO:0000256" key="2">
    <source>
        <dbReference type="ARBA" id="ARBA00022679"/>
    </source>
</evidence>
<sequence>MVVIGIIGGSGVYSVDFIKNTEKRIVETSYGKSPEIVTGEVEGRKIAFMPRHGEGHSTPPHKINFRANLWALKELGVDRILATTAVGSLNPSVGPGEFVLLDQFIDFTKNRDYTFYEGDERGVVHIDVTNPYCCELRDVLYRKARELEFPVHFSGTYACTEGPRFETAAEIQMLNQLGADVVGMTNVPECVLARELEICYSTISIITNYAAGISENKLTHDEVSEIMDENINKVKKLVFSTIPEIPKKRSCECGSAIEGAKAEV</sequence>
<dbReference type="InterPro" id="IPR000845">
    <property type="entry name" value="Nucleoside_phosphorylase_d"/>
</dbReference>
<comment type="subunit">
    <text evidence="4 5">Homohexamer. Dimer of a homotrimer.</text>
</comment>
<comment type="caution">
    <text evidence="7">The sequence shown here is derived from an EMBL/GenBank/DDBJ whole genome shotgun (WGS) entry which is preliminary data.</text>
</comment>
<dbReference type="Gene3D" id="3.40.50.1580">
    <property type="entry name" value="Nucleoside phosphorylase domain"/>
    <property type="match status" value="1"/>
</dbReference>
<evidence type="ECO:0000259" key="6">
    <source>
        <dbReference type="Pfam" id="PF01048"/>
    </source>
</evidence>
<dbReference type="FunFam" id="3.40.50.1580:FF:000012">
    <property type="entry name" value="Probable 6-oxopurine nucleoside phosphorylase"/>
    <property type="match status" value="1"/>
</dbReference>
<comment type="catalytic activity">
    <reaction evidence="5">
        <text>a purine D-ribonucleoside + phosphate = a purine nucleobase + alpha-D-ribose 1-phosphate</text>
        <dbReference type="Rhea" id="RHEA:19805"/>
        <dbReference type="ChEBI" id="CHEBI:26386"/>
        <dbReference type="ChEBI" id="CHEBI:43474"/>
        <dbReference type="ChEBI" id="CHEBI:57720"/>
        <dbReference type="ChEBI" id="CHEBI:142355"/>
        <dbReference type="EC" id="2.4.2.1"/>
    </reaction>
</comment>
<feature type="domain" description="Nucleoside phosphorylase" evidence="6">
    <location>
        <begin position="4"/>
        <end position="241"/>
    </location>
</feature>
<dbReference type="PATRIC" id="fig|1698278.3.peg.47"/>
<evidence type="ECO:0000313" key="8">
    <source>
        <dbReference type="Proteomes" id="UP000070549"/>
    </source>
</evidence>
<feature type="binding site" evidence="5">
    <location>
        <begin position="84"/>
        <end position="85"/>
    </location>
    <ligand>
        <name>phosphate</name>
        <dbReference type="ChEBI" id="CHEBI:43474"/>
    </ligand>
</feature>
<proteinExistence type="inferred from homology"/>
<dbReference type="UniPathway" id="UPA00606"/>
<dbReference type="AlphaFoldDB" id="A0A133VGA2"/>
<evidence type="ECO:0000313" key="7">
    <source>
        <dbReference type="EMBL" id="KXB05469.1"/>
    </source>
</evidence>
<evidence type="ECO:0000256" key="4">
    <source>
        <dbReference type="ARBA" id="ARBA00063054"/>
    </source>
</evidence>
<comment type="pathway">
    <text evidence="5">Purine metabolism; purine nucleoside salvage.</text>
</comment>
<dbReference type="Pfam" id="PF01048">
    <property type="entry name" value="PNP_UDP_1"/>
    <property type="match status" value="1"/>
</dbReference>
<comment type="function">
    <text evidence="5">Purine nucleoside phosphorylase which is highly specific for 6-oxopurine nucleosides. Cleaves guanosine or inosine to respective bases and sugar-1-phosphate molecules. Involved in purine salvage.</text>
</comment>
<feature type="binding site" evidence="5">
    <location>
        <position position="184"/>
    </location>
    <ligand>
        <name>substrate</name>
    </ligand>
</feature>
<feature type="binding site" evidence="5">
    <location>
        <position position="185"/>
    </location>
    <ligand>
        <name>phosphate</name>
        <dbReference type="ChEBI" id="CHEBI:43474"/>
    </ligand>
</feature>
<keyword evidence="3 5" id="KW-0660">Purine salvage</keyword>
<evidence type="ECO:0000256" key="1">
    <source>
        <dbReference type="ARBA" id="ARBA00022676"/>
    </source>
</evidence>
<dbReference type="HAMAP" id="MF_01963">
    <property type="entry name" value="MTAP"/>
    <property type="match status" value="1"/>
</dbReference>
<dbReference type="PANTHER" id="PTHR42679:SF2">
    <property type="entry name" value="S-METHYL-5'-THIOADENOSINE PHOSPHORYLASE"/>
    <property type="match status" value="1"/>
</dbReference>
<feature type="binding site" evidence="5">
    <location>
        <begin position="208"/>
        <end position="210"/>
    </location>
    <ligand>
        <name>substrate</name>
    </ligand>
</feature>
<feature type="site" description="Important for substrate specificity" evidence="5">
    <location>
        <position position="220"/>
    </location>
</feature>
<dbReference type="PANTHER" id="PTHR42679">
    <property type="entry name" value="S-METHYL-5'-THIOADENOSINE PHOSPHORYLASE"/>
    <property type="match status" value="1"/>
</dbReference>